<evidence type="ECO:0007829" key="5">
    <source>
        <dbReference type="ProteomicsDB" id="A0A0N7KKL2"/>
    </source>
</evidence>
<feature type="non-terminal residue" evidence="2">
    <location>
        <position position="1"/>
    </location>
</feature>
<dbReference type="InterPro" id="IPR038956">
    <property type="entry name" value="LEA_5"/>
</dbReference>
<dbReference type="PANTHER" id="PTHR34671:SF19">
    <property type="entry name" value="EMBRYONIC ABUNDANT PROTEIN 1"/>
    <property type="match status" value="1"/>
</dbReference>
<dbReference type="EMBL" id="AP014961">
    <property type="protein sequence ID" value="BAS93529.1"/>
    <property type="molecule type" value="Genomic_DNA"/>
</dbReference>
<name>A0A0N7KKL2_ORYSJ</name>
<proteinExistence type="evidence at protein level"/>
<dbReference type="InterPro" id="IPR000389">
    <property type="entry name" value="Small_hydrophilic_seed_prot"/>
</dbReference>
<dbReference type="Proteomes" id="UP000059680">
    <property type="component" value="Chromosome 5"/>
</dbReference>
<accession>A0A0N7KKL2</accession>
<reference evidence="2 3" key="2">
    <citation type="journal article" date="2013" name="Plant Cell Physiol.">
        <title>Rice Annotation Project Database (RAP-DB): an integrative and interactive database for rice genomics.</title>
        <authorList>
            <person name="Sakai H."/>
            <person name="Lee S.S."/>
            <person name="Tanaka T."/>
            <person name="Numa H."/>
            <person name="Kim J."/>
            <person name="Kawahara Y."/>
            <person name="Wakimoto H."/>
            <person name="Yang C.C."/>
            <person name="Iwamoto M."/>
            <person name="Abe T."/>
            <person name="Yamada Y."/>
            <person name="Muto A."/>
            <person name="Inokuchi H."/>
            <person name="Ikemura T."/>
            <person name="Matsumoto T."/>
            <person name="Sasaki T."/>
            <person name="Itoh T."/>
        </authorList>
    </citation>
    <scope>NUCLEOTIDE SEQUENCE [LARGE SCALE GENOMIC DNA]</scope>
    <source>
        <strain evidence="3">cv. Nipponbare</strain>
    </source>
</reference>
<evidence type="ECO:0000313" key="2">
    <source>
        <dbReference type="EMBL" id="BAS93529.1"/>
    </source>
</evidence>
<dbReference type="ExpressionAtlas" id="A0A0N7KKL2">
    <property type="expression patterns" value="baseline and differential"/>
</dbReference>
<keyword evidence="4 5" id="KW-1267">Proteomics identification</keyword>
<keyword evidence="3" id="KW-1185">Reference proteome</keyword>
<dbReference type="Gramene" id="Os05t0349800-02">
    <property type="protein sequence ID" value="Os05t0349800-02"/>
    <property type="gene ID" value="Os05g0349800"/>
</dbReference>
<dbReference type="PANTHER" id="PTHR34671">
    <property type="entry name" value="EM-LIKE PROTEIN GEA1"/>
    <property type="match status" value="1"/>
</dbReference>
<dbReference type="Pfam" id="PF00477">
    <property type="entry name" value="LEA_5"/>
    <property type="match status" value="1"/>
</dbReference>
<reference evidence="2 3" key="3">
    <citation type="journal article" date="2013" name="Rice">
        <title>Improvement of the Oryza sativa Nipponbare reference genome using next generation sequence and optical map data.</title>
        <authorList>
            <person name="Kawahara Y."/>
            <person name="de la Bastide M."/>
            <person name="Hamilton J.P."/>
            <person name="Kanamori H."/>
            <person name="McCombie W.R."/>
            <person name="Ouyang S."/>
            <person name="Schwartz D.C."/>
            <person name="Tanaka T."/>
            <person name="Wu J."/>
            <person name="Zhou S."/>
            <person name="Childs K.L."/>
            <person name="Davidson R.M."/>
            <person name="Lin H."/>
            <person name="Quesada-Ocampo L."/>
            <person name="Vaillancourt B."/>
            <person name="Sakai H."/>
            <person name="Lee S.S."/>
            <person name="Kim J."/>
            <person name="Numa H."/>
            <person name="Itoh T."/>
            <person name="Buell C.R."/>
            <person name="Matsumoto T."/>
        </authorList>
    </citation>
    <scope>NUCLEOTIDE SEQUENCE [LARGE SCALE GENOMIC DNA]</scope>
    <source>
        <strain evidence="3">cv. Nipponbare</strain>
    </source>
</reference>
<feature type="region of interest" description="Disordered" evidence="1">
    <location>
        <begin position="1"/>
        <end position="54"/>
    </location>
</feature>
<gene>
    <name evidence="2" type="ordered locus">Os05g0349800</name>
    <name evidence="2" type="ORF">OSNPB_050349800</name>
</gene>
<protein>
    <submittedName>
        <fullName evidence="2">Os05g0349800 protein</fullName>
    </submittedName>
</protein>
<sequence>GRSRGGQTRKEQMGEEGYREMGRKGGLSTGDESGGERAAREGIDIDESKYKTKS</sequence>
<feature type="compositionally biased region" description="Basic and acidic residues" evidence="1">
    <location>
        <begin position="34"/>
        <end position="54"/>
    </location>
</feature>
<organism evidence="2 3">
    <name type="scientific">Oryza sativa subsp. japonica</name>
    <name type="common">Rice</name>
    <dbReference type="NCBI Taxonomy" id="39947"/>
    <lineage>
        <taxon>Eukaryota</taxon>
        <taxon>Viridiplantae</taxon>
        <taxon>Streptophyta</taxon>
        <taxon>Embryophyta</taxon>
        <taxon>Tracheophyta</taxon>
        <taxon>Spermatophyta</taxon>
        <taxon>Magnoliopsida</taxon>
        <taxon>Liliopsida</taxon>
        <taxon>Poales</taxon>
        <taxon>Poaceae</taxon>
        <taxon>BOP clade</taxon>
        <taxon>Oryzoideae</taxon>
        <taxon>Oryzeae</taxon>
        <taxon>Oryzinae</taxon>
        <taxon>Oryza</taxon>
        <taxon>Oryza sativa</taxon>
    </lineage>
</organism>
<feature type="compositionally biased region" description="Basic and acidic residues" evidence="1">
    <location>
        <begin position="8"/>
        <end position="23"/>
    </location>
</feature>
<dbReference type="AlphaFoldDB" id="A0A0N7KKL2"/>
<evidence type="ECO:0000313" key="3">
    <source>
        <dbReference type="Proteomes" id="UP000059680"/>
    </source>
</evidence>
<evidence type="ECO:0007829" key="4">
    <source>
        <dbReference type="PeptideAtlas" id="A0A0N7KKL2"/>
    </source>
</evidence>
<evidence type="ECO:0000256" key="1">
    <source>
        <dbReference type="SAM" id="MobiDB-lite"/>
    </source>
</evidence>
<reference evidence="3" key="1">
    <citation type="journal article" date="2005" name="Nature">
        <title>The map-based sequence of the rice genome.</title>
        <authorList>
            <consortium name="International rice genome sequencing project (IRGSP)"/>
            <person name="Matsumoto T."/>
            <person name="Wu J."/>
            <person name="Kanamori H."/>
            <person name="Katayose Y."/>
            <person name="Fujisawa M."/>
            <person name="Namiki N."/>
            <person name="Mizuno H."/>
            <person name="Yamamoto K."/>
            <person name="Antonio B.A."/>
            <person name="Baba T."/>
            <person name="Sakata K."/>
            <person name="Nagamura Y."/>
            <person name="Aoki H."/>
            <person name="Arikawa K."/>
            <person name="Arita K."/>
            <person name="Bito T."/>
            <person name="Chiden Y."/>
            <person name="Fujitsuka N."/>
            <person name="Fukunaka R."/>
            <person name="Hamada M."/>
            <person name="Harada C."/>
            <person name="Hayashi A."/>
            <person name="Hijishita S."/>
            <person name="Honda M."/>
            <person name="Hosokawa S."/>
            <person name="Ichikawa Y."/>
            <person name="Idonuma A."/>
            <person name="Iijima M."/>
            <person name="Ikeda M."/>
            <person name="Ikeno M."/>
            <person name="Ito K."/>
            <person name="Ito S."/>
            <person name="Ito T."/>
            <person name="Ito Y."/>
            <person name="Ito Y."/>
            <person name="Iwabuchi A."/>
            <person name="Kamiya K."/>
            <person name="Karasawa W."/>
            <person name="Kurita K."/>
            <person name="Katagiri S."/>
            <person name="Kikuta A."/>
            <person name="Kobayashi H."/>
            <person name="Kobayashi N."/>
            <person name="Machita K."/>
            <person name="Maehara T."/>
            <person name="Masukawa M."/>
            <person name="Mizubayashi T."/>
            <person name="Mukai Y."/>
            <person name="Nagasaki H."/>
            <person name="Nagata Y."/>
            <person name="Naito S."/>
            <person name="Nakashima M."/>
            <person name="Nakama Y."/>
            <person name="Nakamichi Y."/>
            <person name="Nakamura M."/>
            <person name="Meguro A."/>
            <person name="Negishi M."/>
            <person name="Ohta I."/>
            <person name="Ohta T."/>
            <person name="Okamoto M."/>
            <person name="Ono N."/>
            <person name="Saji S."/>
            <person name="Sakaguchi M."/>
            <person name="Sakai K."/>
            <person name="Shibata M."/>
            <person name="Shimokawa T."/>
            <person name="Song J."/>
            <person name="Takazaki Y."/>
            <person name="Terasawa K."/>
            <person name="Tsugane M."/>
            <person name="Tsuji K."/>
            <person name="Ueda S."/>
            <person name="Waki K."/>
            <person name="Yamagata H."/>
            <person name="Yamamoto M."/>
            <person name="Yamamoto S."/>
            <person name="Yamane H."/>
            <person name="Yoshiki S."/>
            <person name="Yoshihara R."/>
            <person name="Yukawa K."/>
            <person name="Zhong H."/>
            <person name="Yano M."/>
            <person name="Yuan Q."/>
            <person name="Ouyang S."/>
            <person name="Liu J."/>
            <person name="Jones K.M."/>
            <person name="Gansberger K."/>
            <person name="Moffat K."/>
            <person name="Hill J."/>
            <person name="Bera J."/>
            <person name="Fadrosh D."/>
            <person name="Jin S."/>
            <person name="Johri S."/>
            <person name="Kim M."/>
            <person name="Overton L."/>
            <person name="Reardon M."/>
            <person name="Tsitrin T."/>
            <person name="Vuong H."/>
            <person name="Weaver B."/>
            <person name="Ciecko A."/>
            <person name="Tallon L."/>
            <person name="Jackson J."/>
            <person name="Pai G."/>
            <person name="Aken S.V."/>
            <person name="Utterback T."/>
            <person name="Reidmuller S."/>
            <person name="Feldblyum T."/>
            <person name="Hsiao J."/>
            <person name="Zismann V."/>
            <person name="Iobst S."/>
            <person name="de Vazeille A.R."/>
            <person name="Buell C.R."/>
            <person name="Ying K."/>
            <person name="Li Y."/>
            <person name="Lu T."/>
            <person name="Huang Y."/>
            <person name="Zhao Q."/>
            <person name="Feng Q."/>
            <person name="Zhang L."/>
            <person name="Zhu J."/>
            <person name="Weng Q."/>
            <person name="Mu J."/>
            <person name="Lu Y."/>
            <person name="Fan D."/>
            <person name="Liu Y."/>
            <person name="Guan J."/>
            <person name="Zhang Y."/>
            <person name="Yu S."/>
            <person name="Liu X."/>
            <person name="Zhang Y."/>
            <person name="Hong G."/>
            <person name="Han B."/>
            <person name="Choisne N."/>
            <person name="Demange N."/>
            <person name="Orjeda G."/>
            <person name="Samain S."/>
            <person name="Cattolico L."/>
            <person name="Pelletier E."/>
            <person name="Couloux A."/>
            <person name="Segurens B."/>
            <person name="Wincker P."/>
            <person name="D'Hont A."/>
            <person name="Scarpelli C."/>
            <person name="Weissenbach J."/>
            <person name="Salanoubat M."/>
            <person name="Quetier F."/>
            <person name="Yu Y."/>
            <person name="Kim H.R."/>
            <person name="Rambo T."/>
            <person name="Currie J."/>
            <person name="Collura K."/>
            <person name="Luo M."/>
            <person name="Yang T."/>
            <person name="Ammiraju J.S.S."/>
            <person name="Engler F."/>
            <person name="Soderlund C."/>
            <person name="Wing R.A."/>
            <person name="Palmer L.E."/>
            <person name="de la Bastide M."/>
            <person name="Spiegel L."/>
            <person name="Nascimento L."/>
            <person name="Zutavern T."/>
            <person name="O'Shaughnessy A."/>
            <person name="Dike S."/>
            <person name="Dedhia N."/>
            <person name="Preston R."/>
            <person name="Balija V."/>
            <person name="McCombie W.R."/>
            <person name="Chow T."/>
            <person name="Chen H."/>
            <person name="Chung M."/>
            <person name="Chen C."/>
            <person name="Shaw J."/>
            <person name="Wu H."/>
            <person name="Hsiao K."/>
            <person name="Chao Y."/>
            <person name="Chu M."/>
            <person name="Cheng C."/>
            <person name="Hour A."/>
            <person name="Lee P."/>
            <person name="Lin S."/>
            <person name="Lin Y."/>
            <person name="Liou J."/>
            <person name="Liu S."/>
            <person name="Hsing Y."/>
            <person name="Raghuvanshi S."/>
            <person name="Mohanty A."/>
            <person name="Bharti A.K."/>
            <person name="Gaur A."/>
            <person name="Gupta V."/>
            <person name="Kumar D."/>
            <person name="Ravi V."/>
            <person name="Vij S."/>
            <person name="Kapur A."/>
            <person name="Khurana P."/>
            <person name="Khurana P."/>
            <person name="Khurana J.P."/>
            <person name="Tyagi A.K."/>
            <person name="Gaikwad K."/>
            <person name="Singh A."/>
            <person name="Dalal V."/>
            <person name="Srivastava S."/>
            <person name="Dixit A."/>
            <person name="Pal A.K."/>
            <person name="Ghazi I.A."/>
            <person name="Yadav M."/>
            <person name="Pandit A."/>
            <person name="Bhargava A."/>
            <person name="Sureshbabu K."/>
            <person name="Batra K."/>
            <person name="Sharma T.R."/>
            <person name="Mohapatra T."/>
            <person name="Singh N.K."/>
            <person name="Messing J."/>
            <person name="Nelson A.B."/>
            <person name="Fuks G."/>
            <person name="Kavchok S."/>
            <person name="Keizer G."/>
            <person name="Linton E."/>
            <person name="Llaca V."/>
            <person name="Song R."/>
            <person name="Tanyolac B."/>
            <person name="Young S."/>
            <person name="Ho-Il K."/>
            <person name="Hahn J.H."/>
            <person name="Sangsakoo G."/>
            <person name="Vanavichit A."/>
            <person name="de Mattos Luiz.A.T."/>
            <person name="Zimmer P.D."/>
            <person name="Malone G."/>
            <person name="Dellagostin O."/>
            <person name="de Oliveira A.C."/>
            <person name="Bevan M."/>
            <person name="Bancroft I."/>
            <person name="Minx P."/>
            <person name="Cordum H."/>
            <person name="Wilson R."/>
            <person name="Cheng Z."/>
            <person name="Jin W."/>
            <person name="Jiang J."/>
            <person name="Leong S.A."/>
            <person name="Iwama H."/>
            <person name="Gojobori T."/>
            <person name="Itoh T."/>
            <person name="Niimura Y."/>
            <person name="Fujii Y."/>
            <person name="Habara T."/>
            <person name="Sakai H."/>
            <person name="Sato Y."/>
            <person name="Wilson G."/>
            <person name="Kumar K."/>
            <person name="McCouch S."/>
            <person name="Juretic N."/>
            <person name="Hoen D."/>
            <person name="Wright S."/>
            <person name="Bruskiewich R."/>
            <person name="Bureau T."/>
            <person name="Miyao A."/>
            <person name="Hirochika H."/>
            <person name="Nishikawa T."/>
            <person name="Kadowaki K."/>
            <person name="Sugiura M."/>
            <person name="Burr B."/>
            <person name="Sasaki T."/>
        </authorList>
    </citation>
    <scope>NUCLEOTIDE SEQUENCE [LARGE SCALE GENOMIC DNA]</scope>
    <source>
        <strain evidence="3">cv. Nipponbare</strain>
    </source>
</reference>